<proteinExistence type="predicted"/>
<keyword evidence="1" id="KW-0547">Nucleotide-binding</keyword>
<dbReference type="AlphaFoldDB" id="A0A0B3BTI8"/>
<accession>A0A0B2D553</accession>
<dbReference type="InterPro" id="IPR050445">
    <property type="entry name" value="Bact_polysacc_biosynth/exp"/>
</dbReference>
<dbReference type="EMBL" id="JTAK01000006">
    <property type="protein sequence ID" value="KHO63984.1"/>
    <property type="molecule type" value="Genomic_DNA"/>
</dbReference>
<dbReference type="Proteomes" id="UP000030980">
    <property type="component" value="Unassembled WGS sequence"/>
</dbReference>
<evidence type="ECO:0000256" key="2">
    <source>
        <dbReference type="ARBA" id="ARBA00022840"/>
    </source>
</evidence>
<dbReference type="STRING" id="706570.PT85_16040"/>
<gene>
    <name evidence="3" type="ORF">PT85_16040</name>
    <name evidence="4" type="ORF">SAMN05421672_11488</name>
</gene>
<evidence type="ECO:0000313" key="6">
    <source>
        <dbReference type="Proteomes" id="UP000186079"/>
    </source>
</evidence>
<dbReference type="InterPro" id="IPR005702">
    <property type="entry name" value="Wzc-like_C"/>
</dbReference>
<evidence type="ECO:0000313" key="3">
    <source>
        <dbReference type="EMBL" id="KHO63984.1"/>
    </source>
</evidence>
<dbReference type="EMBL" id="FTMC01000014">
    <property type="protein sequence ID" value="SIR09321.1"/>
    <property type="molecule type" value="Genomic_DNA"/>
</dbReference>
<accession>A0A0B3BTI8</accession>
<dbReference type="CDD" id="cd05387">
    <property type="entry name" value="BY-kinase"/>
    <property type="match status" value="1"/>
</dbReference>
<evidence type="ECO:0000313" key="4">
    <source>
        <dbReference type="EMBL" id="SIR09321.1"/>
    </source>
</evidence>
<name>A0A0B3BTI8_9PSED</name>
<protein>
    <submittedName>
        <fullName evidence="3">Cobalamin biosynthesis protein CobQ</fullName>
    </submittedName>
</protein>
<dbReference type="Proteomes" id="UP000186079">
    <property type="component" value="Unassembled WGS sequence"/>
</dbReference>
<reference evidence="3 5" key="1">
    <citation type="submission" date="2014-11" db="EMBL/GenBank/DDBJ databases">
        <title>Genome sequence of Pseudomonas tuomuerensis JCM 14085.</title>
        <authorList>
            <person name="Shin S.-K."/>
            <person name="Yi H."/>
        </authorList>
    </citation>
    <scope>NUCLEOTIDE SEQUENCE [LARGE SCALE GENOMIC DNA]</scope>
    <source>
        <strain evidence="3 5">JCM 14085</strain>
    </source>
</reference>
<dbReference type="GO" id="GO:0004713">
    <property type="term" value="F:protein tyrosine kinase activity"/>
    <property type="evidence" value="ECO:0007669"/>
    <property type="project" value="TreeGrafter"/>
</dbReference>
<sequence length="223" mass="24120">MKMLSANEVGLPVERDKPILEASESNLIATVLNPACRTLLITAPNAGCGGTTSALTLAQQLAMSSAGRVLLVDASPSPRGLTSLYQLNGSPGLLDLLASDDMPGLLNQCVYPHPDLPFDLLPLGVPHGHGRHLLHEQIPQLFSVLSAGYRFVVIDGEAIYSSSYSLGLAARVDGVILVVRGEETRWEVAQAAVQRLRQANANLLGSIFNARRYYTPKWLYRYL</sequence>
<dbReference type="PANTHER" id="PTHR32309:SF13">
    <property type="entry name" value="FERRIC ENTEROBACTIN TRANSPORT PROTEIN FEPE"/>
    <property type="match status" value="1"/>
</dbReference>
<keyword evidence="5" id="KW-1185">Reference proteome</keyword>
<organism evidence="3 5">
    <name type="scientific">Pseudomonas flexibilis</name>
    <dbReference type="NCBI Taxonomy" id="706570"/>
    <lineage>
        <taxon>Bacteria</taxon>
        <taxon>Pseudomonadati</taxon>
        <taxon>Pseudomonadota</taxon>
        <taxon>Gammaproteobacteria</taxon>
        <taxon>Pseudomonadales</taxon>
        <taxon>Pseudomonadaceae</taxon>
        <taxon>Pseudomonas</taxon>
    </lineage>
</organism>
<dbReference type="GO" id="GO:0005886">
    <property type="term" value="C:plasma membrane"/>
    <property type="evidence" value="ECO:0007669"/>
    <property type="project" value="TreeGrafter"/>
</dbReference>
<dbReference type="Gene3D" id="3.40.50.300">
    <property type="entry name" value="P-loop containing nucleotide triphosphate hydrolases"/>
    <property type="match status" value="1"/>
</dbReference>
<evidence type="ECO:0000313" key="5">
    <source>
        <dbReference type="Proteomes" id="UP000030980"/>
    </source>
</evidence>
<dbReference type="PANTHER" id="PTHR32309">
    <property type="entry name" value="TYROSINE-PROTEIN KINASE"/>
    <property type="match status" value="1"/>
</dbReference>
<dbReference type="InterPro" id="IPR027417">
    <property type="entry name" value="P-loop_NTPase"/>
</dbReference>
<evidence type="ECO:0000256" key="1">
    <source>
        <dbReference type="ARBA" id="ARBA00022741"/>
    </source>
</evidence>
<dbReference type="SUPFAM" id="SSF52540">
    <property type="entry name" value="P-loop containing nucleoside triphosphate hydrolases"/>
    <property type="match status" value="1"/>
</dbReference>
<reference evidence="4 6" key="2">
    <citation type="submission" date="2017-01" db="EMBL/GenBank/DDBJ databases">
        <authorList>
            <person name="Mah S.A."/>
            <person name="Swanson W.J."/>
            <person name="Moy G.W."/>
            <person name="Vacquier V.D."/>
        </authorList>
    </citation>
    <scope>NUCLEOTIDE SEQUENCE [LARGE SCALE GENOMIC DNA]</scope>
    <source>
        <strain evidence="4 6">ATCC 29606</strain>
    </source>
</reference>
<dbReference type="RefSeq" id="WP_037008683.1">
    <property type="nucleotide sequence ID" value="NZ_FMUP01000004.1"/>
</dbReference>
<keyword evidence="2" id="KW-0067">ATP-binding</keyword>
<dbReference type="PATRIC" id="fig|706570.3.peg.3099"/>